<dbReference type="EMBL" id="LXQA010421195">
    <property type="protein sequence ID" value="MCI50738.1"/>
    <property type="molecule type" value="Genomic_DNA"/>
</dbReference>
<name>A0A392SPD0_9FABA</name>
<evidence type="ECO:0000313" key="2">
    <source>
        <dbReference type="EMBL" id="MCI50738.1"/>
    </source>
</evidence>
<organism evidence="2 3">
    <name type="scientific">Trifolium medium</name>
    <dbReference type="NCBI Taxonomy" id="97028"/>
    <lineage>
        <taxon>Eukaryota</taxon>
        <taxon>Viridiplantae</taxon>
        <taxon>Streptophyta</taxon>
        <taxon>Embryophyta</taxon>
        <taxon>Tracheophyta</taxon>
        <taxon>Spermatophyta</taxon>
        <taxon>Magnoliopsida</taxon>
        <taxon>eudicotyledons</taxon>
        <taxon>Gunneridae</taxon>
        <taxon>Pentapetalae</taxon>
        <taxon>rosids</taxon>
        <taxon>fabids</taxon>
        <taxon>Fabales</taxon>
        <taxon>Fabaceae</taxon>
        <taxon>Papilionoideae</taxon>
        <taxon>50 kb inversion clade</taxon>
        <taxon>NPAAA clade</taxon>
        <taxon>Hologalegina</taxon>
        <taxon>IRL clade</taxon>
        <taxon>Trifolieae</taxon>
        <taxon>Trifolium</taxon>
    </lineage>
</organism>
<accession>A0A392SPD0</accession>
<dbReference type="AlphaFoldDB" id="A0A392SPD0"/>
<comment type="caution">
    <text evidence="2">The sequence shown here is derived from an EMBL/GenBank/DDBJ whole genome shotgun (WGS) entry which is preliminary data.</text>
</comment>
<feature type="compositionally biased region" description="Basic and acidic residues" evidence="1">
    <location>
        <begin position="71"/>
        <end position="88"/>
    </location>
</feature>
<evidence type="ECO:0000313" key="3">
    <source>
        <dbReference type="Proteomes" id="UP000265520"/>
    </source>
</evidence>
<feature type="compositionally biased region" description="Basic and acidic residues" evidence="1">
    <location>
        <begin position="46"/>
        <end position="60"/>
    </location>
</feature>
<feature type="non-terminal residue" evidence="2">
    <location>
        <position position="96"/>
    </location>
</feature>
<sequence length="96" mass="11138">MKRYLLERGLRPRSEFARVVGIEKPHSLDELFAKAQAYIQYDEREMADAIRHSRPEDNLPPRESNPPPQESSHKGGDIKKNDRTREPRGPPSQFTN</sequence>
<reference evidence="2 3" key="1">
    <citation type="journal article" date="2018" name="Front. Plant Sci.">
        <title>Red Clover (Trifolium pratense) and Zigzag Clover (T. medium) - A Picture of Genomic Similarities and Differences.</title>
        <authorList>
            <person name="Dluhosova J."/>
            <person name="Istvanek J."/>
            <person name="Nedelnik J."/>
            <person name="Repkova J."/>
        </authorList>
    </citation>
    <scope>NUCLEOTIDE SEQUENCE [LARGE SCALE GENOMIC DNA]</scope>
    <source>
        <strain evidence="3">cv. 10/8</strain>
        <tissue evidence="2">Leaf</tissue>
    </source>
</reference>
<dbReference type="Proteomes" id="UP000265520">
    <property type="component" value="Unassembled WGS sequence"/>
</dbReference>
<proteinExistence type="predicted"/>
<evidence type="ECO:0000256" key="1">
    <source>
        <dbReference type="SAM" id="MobiDB-lite"/>
    </source>
</evidence>
<keyword evidence="3" id="KW-1185">Reference proteome</keyword>
<feature type="region of interest" description="Disordered" evidence="1">
    <location>
        <begin position="46"/>
        <end position="96"/>
    </location>
</feature>
<protein>
    <submittedName>
        <fullName evidence="2">Uncharacterized protein</fullName>
    </submittedName>
</protein>